<keyword evidence="2" id="KW-1185">Reference proteome</keyword>
<evidence type="ECO:0000313" key="1">
    <source>
        <dbReference type="EMBL" id="SMO97295.1"/>
    </source>
</evidence>
<protein>
    <submittedName>
        <fullName evidence="1">Uncharacterized protein</fullName>
    </submittedName>
</protein>
<evidence type="ECO:0000313" key="2">
    <source>
        <dbReference type="Proteomes" id="UP000320300"/>
    </source>
</evidence>
<reference evidence="1 2" key="1">
    <citation type="submission" date="2017-05" db="EMBL/GenBank/DDBJ databases">
        <authorList>
            <person name="Varghese N."/>
            <person name="Submissions S."/>
        </authorList>
    </citation>
    <scope>NUCLEOTIDE SEQUENCE [LARGE SCALE GENOMIC DNA]</scope>
    <source>
        <strain evidence="1 2">DSM 19036</strain>
    </source>
</reference>
<sequence>MLFDAPKGTNIQPHNQPQLLLQRFTSYFVTEKSKPMVIPRVLTSSFPNNNK</sequence>
<proteinExistence type="predicted"/>
<dbReference type="EMBL" id="FXTN01000014">
    <property type="protein sequence ID" value="SMO97295.1"/>
    <property type="molecule type" value="Genomic_DNA"/>
</dbReference>
<accession>A0A521FM79</accession>
<name>A0A521FM79_9SPHI</name>
<dbReference type="Proteomes" id="UP000320300">
    <property type="component" value="Unassembled WGS sequence"/>
</dbReference>
<gene>
    <name evidence="1" type="ORF">SAMN06265348_11429</name>
</gene>
<organism evidence="1 2">
    <name type="scientific">Pedobacter westerhofensis</name>
    <dbReference type="NCBI Taxonomy" id="425512"/>
    <lineage>
        <taxon>Bacteria</taxon>
        <taxon>Pseudomonadati</taxon>
        <taxon>Bacteroidota</taxon>
        <taxon>Sphingobacteriia</taxon>
        <taxon>Sphingobacteriales</taxon>
        <taxon>Sphingobacteriaceae</taxon>
        <taxon>Pedobacter</taxon>
    </lineage>
</organism>
<dbReference type="AlphaFoldDB" id="A0A521FM79"/>